<protein>
    <recommendedName>
        <fullName evidence="7">BTB domain-containing protein</fullName>
    </recommendedName>
</protein>
<dbReference type="GO" id="GO:0022008">
    <property type="term" value="P:neurogenesis"/>
    <property type="evidence" value="ECO:0007669"/>
    <property type="project" value="TreeGrafter"/>
</dbReference>
<evidence type="ECO:0000256" key="6">
    <source>
        <dbReference type="SAM" id="MobiDB-lite"/>
    </source>
</evidence>
<dbReference type="InterPro" id="IPR000210">
    <property type="entry name" value="BTB/POZ_dom"/>
</dbReference>
<dbReference type="InterPro" id="IPR011333">
    <property type="entry name" value="SKP1/BTB/POZ_sf"/>
</dbReference>
<name>A0A9D4SS24_RHISA</name>
<dbReference type="GO" id="GO:0008081">
    <property type="term" value="F:phosphoric diester hydrolase activity"/>
    <property type="evidence" value="ECO:0007669"/>
    <property type="project" value="InterPro"/>
</dbReference>
<sequence>MIWSHRSASSIPRGFFSDLTSRGMAQRAHGRAFHFSLSGCLDSGNLADVEIVVDCSHFPGTKATFKAHKMILAVQNDVFRAMFYGDFAKEDRIVITDLHPEGVHGLLRYFYSGHLEVQTVHQAACTRTAAAKYLIPELVDKCLKFINCRMTPDQVCPFLDYVLTVGEEALATPATIVIVKESSKVLSSSTFKSFTEATVKYLLLHVTNISELLVLQAVCAWGQQRLTLVEEKCTSKRLRLRDHNFEQTISHEERNGGPPPCHLRAHPSNTTWKLRGEETRAFSRGVTRCNRGSKYSTCSRCVTPPEQLNTEGPHTGRDVLRLRAVKQALPSPANVASPTTRGWRHAHRGHENQDGSKLKMPSSRNVSQFVAVAAVICIVHGQSLSTSAIPRDLARRPVYNIAHMVNTVEQVDEAMRLGANSIEADVTFTANGTATWFYHGVPCDCFRWCDSHEEIPALLDYVRRTASVDGAIYKERLALLFLDLKVTNVLPQYKYRAGVDIAEKLTRHLWSGVYTWNAMNVLLSVRSVRDGEVLRGALHTIYRIMPLMLSKIGVDVSNSDQPLDAIRDLYLRLGITGHRWQGDGATNCVSYLRPPQRLYNIIKNRQSEVPHHYVEKAYQWTLDTPGELRRSLRRGVDAIITNRPDRLAVILREDEFRDVVRPAIVYDNPWTRFDDFVGMDSGMDN</sequence>
<dbReference type="VEuPathDB" id="VectorBase:RSAN_058115"/>
<accession>A0A9D4SS24</accession>
<dbReference type="InterPro" id="IPR017946">
    <property type="entry name" value="PLC-like_Pdiesterase_TIM-brl"/>
</dbReference>
<reference evidence="8" key="2">
    <citation type="submission" date="2021-09" db="EMBL/GenBank/DDBJ databases">
        <authorList>
            <person name="Jia N."/>
            <person name="Wang J."/>
            <person name="Shi W."/>
            <person name="Du L."/>
            <person name="Sun Y."/>
            <person name="Zhan W."/>
            <person name="Jiang J."/>
            <person name="Wang Q."/>
            <person name="Zhang B."/>
            <person name="Ji P."/>
            <person name="Sakyi L.B."/>
            <person name="Cui X."/>
            <person name="Yuan T."/>
            <person name="Jiang B."/>
            <person name="Yang W."/>
            <person name="Lam T.T.-Y."/>
            <person name="Chang Q."/>
            <person name="Ding S."/>
            <person name="Wang X."/>
            <person name="Zhu J."/>
            <person name="Ruan X."/>
            <person name="Zhao L."/>
            <person name="Wei J."/>
            <person name="Que T."/>
            <person name="Du C."/>
            <person name="Cheng J."/>
            <person name="Dai P."/>
            <person name="Han X."/>
            <person name="Huang E."/>
            <person name="Gao Y."/>
            <person name="Liu J."/>
            <person name="Shao H."/>
            <person name="Ye R."/>
            <person name="Li L."/>
            <person name="Wei W."/>
            <person name="Wang X."/>
            <person name="Wang C."/>
            <person name="Huo Q."/>
            <person name="Li W."/>
            <person name="Guo W."/>
            <person name="Chen H."/>
            <person name="Chen S."/>
            <person name="Zhou L."/>
            <person name="Zhou L."/>
            <person name="Ni X."/>
            <person name="Tian J."/>
            <person name="Zhou Y."/>
            <person name="Sheng Y."/>
            <person name="Liu T."/>
            <person name="Pan Y."/>
            <person name="Xia L."/>
            <person name="Li J."/>
            <person name="Zhao F."/>
            <person name="Cao W."/>
        </authorList>
    </citation>
    <scope>NUCLEOTIDE SEQUENCE</scope>
    <source>
        <strain evidence="8">Rsan-2018</strain>
        <tissue evidence="8">Larvae</tissue>
    </source>
</reference>
<evidence type="ECO:0000256" key="3">
    <source>
        <dbReference type="ARBA" id="ARBA00022842"/>
    </source>
</evidence>
<feature type="domain" description="BTB" evidence="7">
    <location>
        <begin position="47"/>
        <end position="119"/>
    </location>
</feature>
<dbReference type="SMART" id="SM00225">
    <property type="entry name" value="BTB"/>
    <property type="match status" value="1"/>
</dbReference>
<dbReference type="PROSITE" id="PS50097">
    <property type="entry name" value="BTB"/>
    <property type="match status" value="1"/>
</dbReference>
<comment type="caution">
    <text evidence="8">The sequence shown here is derived from an EMBL/GenBank/DDBJ whole genome shotgun (WGS) entry which is preliminary data.</text>
</comment>
<dbReference type="GO" id="GO:0005829">
    <property type="term" value="C:cytosol"/>
    <property type="evidence" value="ECO:0007669"/>
    <property type="project" value="TreeGrafter"/>
</dbReference>
<dbReference type="Pfam" id="PF00651">
    <property type="entry name" value="BTB"/>
    <property type="match status" value="1"/>
</dbReference>
<proteinExistence type="predicted"/>
<evidence type="ECO:0000256" key="5">
    <source>
        <dbReference type="ARBA" id="ARBA00023239"/>
    </source>
</evidence>
<dbReference type="VEuPathDB" id="VectorBase:RSAN_055769"/>
<dbReference type="GO" id="GO:0046872">
    <property type="term" value="F:metal ion binding"/>
    <property type="evidence" value="ECO:0007669"/>
    <property type="project" value="UniProtKB-KW"/>
</dbReference>
<dbReference type="Proteomes" id="UP000821837">
    <property type="component" value="Unassembled WGS sequence"/>
</dbReference>
<keyword evidence="2" id="KW-0479">Metal-binding</keyword>
<evidence type="ECO:0000259" key="7">
    <source>
        <dbReference type="PROSITE" id="PS50097"/>
    </source>
</evidence>
<evidence type="ECO:0000256" key="2">
    <source>
        <dbReference type="ARBA" id="ARBA00022723"/>
    </source>
</evidence>
<dbReference type="SUPFAM" id="SSF51695">
    <property type="entry name" value="PLC-like phosphodiesterases"/>
    <property type="match status" value="1"/>
</dbReference>
<keyword evidence="3" id="KW-0460">Magnesium</keyword>
<feature type="region of interest" description="Disordered" evidence="6">
    <location>
        <begin position="330"/>
        <end position="361"/>
    </location>
</feature>
<organism evidence="8 9">
    <name type="scientific">Rhipicephalus sanguineus</name>
    <name type="common">Brown dog tick</name>
    <name type="synonym">Ixodes sanguineus</name>
    <dbReference type="NCBI Taxonomy" id="34632"/>
    <lineage>
        <taxon>Eukaryota</taxon>
        <taxon>Metazoa</taxon>
        <taxon>Ecdysozoa</taxon>
        <taxon>Arthropoda</taxon>
        <taxon>Chelicerata</taxon>
        <taxon>Arachnida</taxon>
        <taxon>Acari</taxon>
        <taxon>Parasitiformes</taxon>
        <taxon>Ixodida</taxon>
        <taxon>Ixodoidea</taxon>
        <taxon>Ixodidae</taxon>
        <taxon>Rhipicephalinae</taxon>
        <taxon>Rhipicephalus</taxon>
        <taxon>Rhipicephalus</taxon>
    </lineage>
</organism>
<dbReference type="PANTHER" id="PTHR45774">
    <property type="entry name" value="BTB/POZ DOMAIN-CONTAINING"/>
    <property type="match status" value="1"/>
</dbReference>
<dbReference type="Gene3D" id="3.20.20.190">
    <property type="entry name" value="Phosphatidylinositol (PI) phosphodiesterase"/>
    <property type="match status" value="1"/>
</dbReference>
<evidence type="ECO:0000313" key="9">
    <source>
        <dbReference type="Proteomes" id="UP000821837"/>
    </source>
</evidence>
<gene>
    <name evidence="8" type="ORF">HPB52_009631</name>
</gene>
<dbReference type="SUPFAM" id="SSF54695">
    <property type="entry name" value="POZ domain"/>
    <property type="match status" value="1"/>
</dbReference>
<evidence type="ECO:0000256" key="1">
    <source>
        <dbReference type="ARBA" id="ARBA00000110"/>
    </source>
</evidence>
<evidence type="ECO:0000313" key="8">
    <source>
        <dbReference type="EMBL" id="KAH7943627.1"/>
    </source>
</evidence>
<evidence type="ECO:0000256" key="4">
    <source>
        <dbReference type="ARBA" id="ARBA00023157"/>
    </source>
</evidence>
<reference evidence="8" key="1">
    <citation type="journal article" date="2020" name="Cell">
        <title>Large-Scale Comparative Analyses of Tick Genomes Elucidate Their Genetic Diversity and Vector Capacities.</title>
        <authorList>
            <consortium name="Tick Genome and Microbiome Consortium (TIGMIC)"/>
            <person name="Jia N."/>
            <person name="Wang J."/>
            <person name="Shi W."/>
            <person name="Du L."/>
            <person name="Sun Y."/>
            <person name="Zhan W."/>
            <person name="Jiang J.F."/>
            <person name="Wang Q."/>
            <person name="Zhang B."/>
            <person name="Ji P."/>
            <person name="Bell-Sakyi L."/>
            <person name="Cui X.M."/>
            <person name="Yuan T.T."/>
            <person name="Jiang B.G."/>
            <person name="Yang W.F."/>
            <person name="Lam T.T."/>
            <person name="Chang Q.C."/>
            <person name="Ding S.J."/>
            <person name="Wang X.J."/>
            <person name="Zhu J.G."/>
            <person name="Ruan X.D."/>
            <person name="Zhao L."/>
            <person name="Wei J.T."/>
            <person name="Ye R.Z."/>
            <person name="Que T.C."/>
            <person name="Du C.H."/>
            <person name="Zhou Y.H."/>
            <person name="Cheng J.X."/>
            <person name="Dai P.F."/>
            <person name="Guo W.B."/>
            <person name="Han X.H."/>
            <person name="Huang E.J."/>
            <person name="Li L.F."/>
            <person name="Wei W."/>
            <person name="Gao Y.C."/>
            <person name="Liu J.Z."/>
            <person name="Shao H.Z."/>
            <person name="Wang X."/>
            <person name="Wang C.C."/>
            <person name="Yang T.C."/>
            <person name="Huo Q.B."/>
            <person name="Li W."/>
            <person name="Chen H.Y."/>
            <person name="Chen S.E."/>
            <person name="Zhou L.G."/>
            <person name="Ni X.B."/>
            <person name="Tian J.H."/>
            <person name="Sheng Y."/>
            <person name="Liu T."/>
            <person name="Pan Y.S."/>
            <person name="Xia L.Y."/>
            <person name="Li J."/>
            <person name="Zhao F."/>
            <person name="Cao W.C."/>
        </authorList>
    </citation>
    <scope>NUCLEOTIDE SEQUENCE</scope>
    <source>
        <strain evidence="8">Rsan-2018</strain>
    </source>
</reference>
<dbReference type="EMBL" id="JABSTV010001253">
    <property type="protein sequence ID" value="KAH7943627.1"/>
    <property type="molecule type" value="Genomic_DNA"/>
</dbReference>
<keyword evidence="5" id="KW-0456">Lyase</keyword>
<dbReference type="GO" id="GO:0006629">
    <property type="term" value="P:lipid metabolic process"/>
    <property type="evidence" value="ECO:0007669"/>
    <property type="project" value="InterPro"/>
</dbReference>
<keyword evidence="9" id="KW-1185">Reference proteome</keyword>
<dbReference type="AlphaFoldDB" id="A0A9D4SS24"/>
<dbReference type="Gene3D" id="3.30.710.10">
    <property type="entry name" value="Potassium Channel Kv1.1, Chain A"/>
    <property type="match status" value="1"/>
</dbReference>
<dbReference type="GO" id="GO:0016829">
    <property type="term" value="F:lyase activity"/>
    <property type="evidence" value="ECO:0007669"/>
    <property type="project" value="UniProtKB-KW"/>
</dbReference>
<comment type="catalytic activity">
    <reaction evidence="1">
        <text>an N-(acyl)-sphingosylphosphoethanolamine = an N-(acyl)-sphingosyl-1,3-cyclic phosphate + ethanolamine</text>
        <dbReference type="Rhea" id="RHEA:60648"/>
        <dbReference type="ChEBI" id="CHEBI:57603"/>
        <dbReference type="ChEBI" id="CHEBI:143891"/>
        <dbReference type="ChEBI" id="CHEBI:143892"/>
    </reaction>
</comment>
<dbReference type="PANTHER" id="PTHR45774:SF4">
    <property type="entry name" value="AXUNDEAD, ISOFORM F"/>
    <property type="match status" value="1"/>
</dbReference>
<keyword evidence="4" id="KW-1015">Disulfide bond</keyword>
<dbReference type="CDD" id="cd08576">
    <property type="entry name" value="GDPD_like_SMaseD_PLD"/>
    <property type="match status" value="1"/>
</dbReference>